<proteinExistence type="predicted"/>
<accession>A0A5B7J923</accession>
<sequence>MCPARHINQDQPWFGFRCRDAADLKSRAWRRLRASSTQANREAYIAACRNMANTQKAAIQGWNTDLTAKLSSQNVGKKESWSSLKQQQGLATDTTIPPTHHTERVWHQGVTAKLRSLGVCGGLLHLLEDYIHGRTLHTVVDGHSSSQHPKISGGAITGKYLIRNLAS</sequence>
<keyword evidence="3" id="KW-1185">Reference proteome</keyword>
<evidence type="ECO:0000256" key="1">
    <source>
        <dbReference type="SAM" id="MobiDB-lite"/>
    </source>
</evidence>
<organism evidence="2 3">
    <name type="scientific">Portunus trituberculatus</name>
    <name type="common">Swimming crab</name>
    <name type="synonym">Neptunus trituberculatus</name>
    <dbReference type="NCBI Taxonomy" id="210409"/>
    <lineage>
        <taxon>Eukaryota</taxon>
        <taxon>Metazoa</taxon>
        <taxon>Ecdysozoa</taxon>
        <taxon>Arthropoda</taxon>
        <taxon>Crustacea</taxon>
        <taxon>Multicrustacea</taxon>
        <taxon>Malacostraca</taxon>
        <taxon>Eumalacostraca</taxon>
        <taxon>Eucarida</taxon>
        <taxon>Decapoda</taxon>
        <taxon>Pleocyemata</taxon>
        <taxon>Brachyura</taxon>
        <taxon>Eubrachyura</taxon>
        <taxon>Portunoidea</taxon>
        <taxon>Portunidae</taxon>
        <taxon>Portuninae</taxon>
        <taxon>Portunus</taxon>
    </lineage>
</organism>
<dbReference type="AlphaFoldDB" id="A0A5B7J923"/>
<dbReference type="OrthoDB" id="6367126at2759"/>
<evidence type="ECO:0000313" key="3">
    <source>
        <dbReference type="Proteomes" id="UP000324222"/>
    </source>
</evidence>
<protein>
    <submittedName>
        <fullName evidence="2">Uncharacterized protein</fullName>
    </submittedName>
</protein>
<feature type="compositionally biased region" description="Polar residues" evidence="1">
    <location>
        <begin position="81"/>
        <end position="97"/>
    </location>
</feature>
<comment type="caution">
    <text evidence="2">The sequence shown here is derived from an EMBL/GenBank/DDBJ whole genome shotgun (WGS) entry which is preliminary data.</text>
</comment>
<dbReference type="EMBL" id="VSRR010094195">
    <property type="protein sequence ID" value="MPC93250.1"/>
    <property type="molecule type" value="Genomic_DNA"/>
</dbReference>
<name>A0A5B7J923_PORTR</name>
<reference evidence="2 3" key="1">
    <citation type="submission" date="2019-05" db="EMBL/GenBank/DDBJ databases">
        <title>Another draft genome of Portunus trituberculatus and its Hox gene families provides insights of decapod evolution.</title>
        <authorList>
            <person name="Jeong J.-H."/>
            <person name="Song I."/>
            <person name="Kim S."/>
            <person name="Choi T."/>
            <person name="Kim D."/>
            <person name="Ryu S."/>
            <person name="Kim W."/>
        </authorList>
    </citation>
    <scope>NUCLEOTIDE SEQUENCE [LARGE SCALE GENOMIC DNA]</scope>
    <source>
        <tissue evidence="2">Muscle</tissue>
    </source>
</reference>
<gene>
    <name evidence="2" type="ORF">E2C01_088374</name>
</gene>
<feature type="region of interest" description="Disordered" evidence="1">
    <location>
        <begin position="81"/>
        <end position="100"/>
    </location>
</feature>
<evidence type="ECO:0000313" key="2">
    <source>
        <dbReference type="EMBL" id="MPC93250.1"/>
    </source>
</evidence>
<dbReference type="Proteomes" id="UP000324222">
    <property type="component" value="Unassembled WGS sequence"/>
</dbReference>